<evidence type="ECO:0000256" key="1">
    <source>
        <dbReference type="SAM" id="Coils"/>
    </source>
</evidence>
<accession>A0A9D7DZ05</accession>
<organism evidence="2 3">
    <name type="scientific">Candidatus Methylophosphatis roskildensis</name>
    <dbReference type="NCBI Taxonomy" id="2899263"/>
    <lineage>
        <taxon>Bacteria</taxon>
        <taxon>Pseudomonadati</taxon>
        <taxon>Pseudomonadota</taxon>
        <taxon>Betaproteobacteria</taxon>
        <taxon>Nitrosomonadales</taxon>
        <taxon>Sterolibacteriaceae</taxon>
        <taxon>Candidatus Methylophosphatis</taxon>
    </lineage>
</organism>
<dbReference type="AlphaFoldDB" id="A0A9D7DZ05"/>
<protein>
    <submittedName>
        <fullName evidence="2">Uncharacterized protein</fullName>
    </submittedName>
</protein>
<dbReference type="Proteomes" id="UP000807785">
    <property type="component" value="Unassembled WGS sequence"/>
</dbReference>
<name>A0A9D7DZ05_9PROT</name>
<proteinExistence type="predicted"/>
<feature type="coiled-coil region" evidence="1">
    <location>
        <begin position="217"/>
        <end position="251"/>
    </location>
</feature>
<sequence length="340" mass="38311">MGILDWLFGGSDDETGSTVAPAVMDQRIEQVVQIVNPRLKLVAGYRRKLAPVVEQAVLYCRQIEAQILPSLEISAAAWSENPILRAMFATADDVPAVFSRCREIQDFFEKSPGAQEVWACLCCRRQEEQVFGLAVRHDCVQHDVAQTSVSFVEKKVLQPRASEYEARIEIRRRSFTFLVTQALEEIASVHTRRKDLIEQRAMLRARLLMLKSQHAGLESMLESVGSAVEKIENLQRKLAENERSLAEIAGAAETLDYVMKRARSVLTHAADHLEVRPVSLRLDQMNILVPESAGTAATEIVLPEVLVRHVPQIHLVVGRFPRSELIRRESLFDEAQRLLG</sequence>
<dbReference type="EMBL" id="JADJEV010000003">
    <property type="protein sequence ID" value="MBK6973485.1"/>
    <property type="molecule type" value="Genomic_DNA"/>
</dbReference>
<evidence type="ECO:0000313" key="2">
    <source>
        <dbReference type="EMBL" id="MBK6973485.1"/>
    </source>
</evidence>
<gene>
    <name evidence="2" type="ORF">IPH26_11270</name>
</gene>
<evidence type="ECO:0000313" key="3">
    <source>
        <dbReference type="Proteomes" id="UP000807785"/>
    </source>
</evidence>
<keyword evidence="1" id="KW-0175">Coiled coil</keyword>
<comment type="caution">
    <text evidence="2">The sequence shown here is derived from an EMBL/GenBank/DDBJ whole genome shotgun (WGS) entry which is preliminary data.</text>
</comment>
<reference evidence="3" key="1">
    <citation type="journal article" date="2021" name="Nat. Commun.">
        <title>Connecting structure to function with the recovery of over 1000 high-quality metagenome-assembled genomes from activated sludge using long-read sequencing.</title>
        <authorList>
            <person name="Singleton C.M."/>
            <person name="Petriglieri F."/>
            <person name="Kristensen J.M."/>
            <person name="Kirkegaard R.H."/>
            <person name="Michaelsen T.Y."/>
            <person name="Andersen M.H."/>
            <person name="Kondrotaite Z."/>
            <person name="Karst S.M."/>
            <person name="Dueholm M.S."/>
            <person name="Nielsen P.H."/>
            <person name="Albertsen M."/>
        </authorList>
    </citation>
    <scope>NUCLEOTIDE SEQUENCE [LARGE SCALE GENOMIC DNA]</scope>
</reference>